<evidence type="ECO:0000313" key="3">
    <source>
        <dbReference type="Proteomes" id="UP000253664"/>
    </source>
</evidence>
<reference evidence="2 3" key="1">
    <citation type="journal article" date="2015" name="BMC Genomics">
        <title>Insights from the genome of Ophiocordyceps polyrhachis-furcata to pathogenicity and host specificity in insect fungi.</title>
        <authorList>
            <person name="Wichadakul D."/>
            <person name="Kobmoo N."/>
            <person name="Ingsriswang S."/>
            <person name="Tangphatsornruang S."/>
            <person name="Chantasingh D."/>
            <person name="Luangsa-ard J.J."/>
            <person name="Eurwilaichitr L."/>
        </authorList>
    </citation>
    <scope>NUCLEOTIDE SEQUENCE [LARGE SCALE GENOMIC DNA]</scope>
    <source>
        <strain evidence="2 3">BCC 54312</strain>
    </source>
</reference>
<name>A0A367L964_9HYPO</name>
<proteinExistence type="predicted"/>
<protein>
    <submittedName>
        <fullName evidence="2">Uncharacterized protein</fullName>
    </submittedName>
</protein>
<feature type="chain" id="PRO_5016603188" evidence="1">
    <location>
        <begin position="19"/>
        <end position="31"/>
    </location>
</feature>
<organism evidence="2 3">
    <name type="scientific">Ophiocordyceps polyrhachis-furcata BCC 54312</name>
    <dbReference type="NCBI Taxonomy" id="1330021"/>
    <lineage>
        <taxon>Eukaryota</taxon>
        <taxon>Fungi</taxon>
        <taxon>Dikarya</taxon>
        <taxon>Ascomycota</taxon>
        <taxon>Pezizomycotina</taxon>
        <taxon>Sordariomycetes</taxon>
        <taxon>Hypocreomycetidae</taxon>
        <taxon>Hypocreales</taxon>
        <taxon>Ophiocordycipitaceae</taxon>
        <taxon>Ophiocordyceps</taxon>
    </lineage>
</organism>
<evidence type="ECO:0000256" key="1">
    <source>
        <dbReference type="SAM" id="SignalP"/>
    </source>
</evidence>
<feature type="signal peptide" evidence="1">
    <location>
        <begin position="1"/>
        <end position="18"/>
    </location>
</feature>
<dbReference type="AlphaFoldDB" id="A0A367L964"/>
<dbReference type="EMBL" id="LKCN02000011">
    <property type="protein sequence ID" value="RCI10959.1"/>
    <property type="molecule type" value="Genomic_DNA"/>
</dbReference>
<sequence>MTIAAALMPLAFFKAATAAASASKATAASAF</sequence>
<keyword evidence="3" id="KW-1185">Reference proteome</keyword>
<evidence type="ECO:0000313" key="2">
    <source>
        <dbReference type="EMBL" id="RCI10959.1"/>
    </source>
</evidence>
<keyword evidence="1" id="KW-0732">Signal</keyword>
<gene>
    <name evidence="2" type="ORF">L249_5375</name>
</gene>
<accession>A0A367L964</accession>
<comment type="caution">
    <text evidence="2">The sequence shown here is derived from an EMBL/GenBank/DDBJ whole genome shotgun (WGS) entry which is preliminary data.</text>
</comment>
<dbReference type="Proteomes" id="UP000253664">
    <property type="component" value="Unassembled WGS sequence"/>
</dbReference>